<dbReference type="Pfam" id="PF00067">
    <property type="entry name" value="p450"/>
    <property type="match status" value="1"/>
</dbReference>
<keyword evidence="10" id="KW-0472">Membrane</keyword>
<feature type="transmembrane region" description="Helical" evidence="10">
    <location>
        <begin position="12"/>
        <end position="33"/>
    </location>
</feature>
<comment type="caution">
    <text evidence="11">The sequence shown here is derived from an EMBL/GenBank/DDBJ whole genome shotgun (WGS) entry which is preliminary data.</text>
</comment>
<keyword evidence="12" id="KW-1185">Reference proteome</keyword>
<dbReference type="GO" id="GO:0005506">
    <property type="term" value="F:iron ion binding"/>
    <property type="evidence" value="ECO:0007669"/>
    <property type="project" value="InterPro"/>
</dbReference>
<evidence type="ECO:0000256" key="5">
    <source>
        <dbReference type="ARBA" id="ARBA00022723"/>
    </source>
</evidence>
<dbReference type="PRINTS" id="PR00385">
    <property type="entry name" value="P450"/>
</dbReference>
<keyword evidence="4 9" id="KW-0349">Heme</keyword>
<keyword evidence="10" id="KW-0812">Transmembrane</keyword>
<evidence type="ECO:0000256" key="10">
    <source>
        <dbReference type="SAM" id="Phobius"/>
    </source>
</evidence>
<dbReference type="EMBL" id="CAVNYO010000172">
    <property type="protein sequence ID" value="CAK5271480.1"/>
    <property type="molecule type" value="Genomic_DNA"/>
</dbReference>
<comment type="similarity">
    <text evidence="3">Belongs to the cytochrome P450 family.</text>
</comment>
<dbReference type="PRINTS" id="PR00463">
    <property type="entry name" value="EP450I"/>
</dbReference>
<evidence type="ECO:0000256" key="4">
    <source>
        <dbReference type="ARBA" id="ARBA00022617"/>
    </source>
</evidence>
<evidence type="ECO:0000256" key="9">
    <source>
        <dbReference type="PIRSR" id="PIRSR602401-1"/>
    </source>
</evidence>
<dbReference type="InterPro" id="IPR002401">
    <property type="entry name" value="Cyt_P450_E_grp-I"/>
</dbReference>
<dbReference type="PANTHER" id="PTHR46300:SF5">
    <property type="entry name" value="CYTOCHROME P450"/>
    <property type="match status" value="1"/>
</dbReference>
<keyword evidence="10" id="KW-1133">Transmembrane helix</keyword>
<dbReference type="GO" id="GO:0004497">
    <property type="term" value="F:monooxygenase activity"/>
    <property type="evidence" value="ECO:0007669"/>
    <property type="project" value="UniProtKB-KW"/>
</dbReference>
<keyword evidence="5 9" id="KW-0479">Metal-binding</keyword>
<keyword evidence="8" id="KW-0503">Monooxygenase</keyword>
<dbReference type="AlphaFoldDB" id="A0AAD2K023"/>
<evidence type="ECO:0000313" key="11">
    <source>
        <dbReference type="EMBL" id="CAK5271480.1"/>
    </source>
</evidence>
<keyword evidence="7 9" id="KW-0408">Iron</keyword>
<dbReference type="SUPFAM" id="SSF48264">
    <property type="entry name" value="Cytochrome P450"/>
    <property type="match status" value="1"/>
</dbReference>
<feature type="binding site" description="axial binding residue" evidence="9">
    <location>
        <position position="436"/>
    </location>
    <ligand>
        <name>heme</name>
        <dbReference type="ChEBI" id="CHEBI:30413"/>
    </ligand>
    <ligandPart>
        <name>Fe</name>
        <dbReference type="ChEBI" id="CHEBI:18248"/>
    </ligandPart>
</feature>
<dbReference type="CDD" id="cd11065">
    <property type="entry name" value="CYP64-like"/>
    <property type="match status" value="1"/>
</dbReference>
<dbReference type="PANTHER" id="PTHR46300">
    <property type="entry name" value="P450, PUTATIVE (EUROFUNG)-RELATED-RELATED"/>
    <property type="match status" value="1"/>
</dbReference>
<dbReference type="GO" id="GO:0020037">
    <property type="term" value="F:heme binding"/>
    <property type="evidence" value="ECO:0007669"/>
    <property type="project" value="InterPro"/>
</dbReference>
<dbReference type="InterPro" id="IPR050364">
    <property type="entry name" value="Cytochrome_P450_fung"/>
</dbReference>
<comment type="cofactor">
    <cofactor evidence="1 9">
        <name>heme</name>
        <dbReference type="ChEBI" id="CHEBI:30413"/>
    </cofactor>
</comment>
<evidence type="ECO:0008006" key="13">
    <source>
        <dbReference type="Google" id="ProtNLM"/>
    </source>
</evidence>
<protein>
    <recommendedName>
        <fullName evidence="13">Cytochrome P450</fullName>
    </recommendedName>
</protein>
<dbReference type="Proteomes" id="UP001295794">
    <property type="component" value="Unassembled WGS sequence"/>
</dbReference>
<evidence type="ECO:0000256" key="8">
    <source>
        <dbReference type="ARBA" id="ARBA00023033"/>
    </source>
</evidence>
<evidence type="ECO:0000256" key="6">
    <source>
        <dbReference type="ARBA" id="ARBA00023002"/>
    </source>
</evidence>
<evidence type="ECO:0000313" key="12">
    <source>
        <dbReference type="Proteomes" id="UP001295794"/>
    </source>
</evidence>
<sequence>MATISLVSPLYWPPLVSALIIVITGYHVLAWALSTRKKLPPGPPRDPLIGHLRHLPQSQPAVVYTEWRKIYGDVIHLQALSKSYLILGSEQAAVELLDQRSAIYSDRPRFVLYDIMGWGDILSFLPYGKRHTRHRQQHHNLLARKSCPAFYPVQTREARKLVRNLLHTSGDQQHAALSRFSTAIITDILTGHEIVSDDDYFVRLAEQLYESFCVTGPPVRFFPDWIPGTYYARVAREWQDQVRDLYEYPVKYVQGAEANGTAQPSFLLSKLQNRGVSEEEEDLDLDELRADALTIFVTGQATTSSILTVFLLAMVLYPESQRRAQEEILHVLGADQIPAYEDRAKLPFVECVIQETLRWNPIVPLGVPHRLIQDDVYRGMLIPAGTTVYANIRAMSRDESVYHDPEAFQPERFLPRPEGRGEPRFASAFGFGRRLCTGNELASNSIWIAAATLLATCNIKNALDAAGRVIVPSTAMTDGIDCHPEHFPFAIEARSGLAALLDDEMRL</sequence>
<keyword evidence="6" id="KW-0560">Oxidoreductase</keyword>
<proteinExistence type="inferred from homology"/>
<organism evidence="11 12">
    <name type="scientific">Mycena citricolor</name>
    <dbReference type="NCBI Taxonomy" id="2018698"/>
    <lineage>
        <taxon>Eukaryota</taxon>
        <taxon>Fungi</taxon>
        <taxon>Dikarya</taxon>
        <taxon>Basidiomycota</taxon>
        <taxon>Agaricomycotina</taxon>
        <taxon>Agaricomycetes</taxon>
        <taxon>Agaricomycetidae</taxon>
        <taxon>Agaricales</taxon>
        <taxon>Marasmiineae</taxon>
        <taxon>Mycenaceae</taxon>
        <taxon>Mycena</taxon>
    </lineage>
</organism>
<evidence type="ECO:0000256" key="1">
    <source>
        <dbReference type="ARBA" id="ARBA00001971"/>
    </source>
</evidence>
<dbReference type="Gene3D" id="1.10.630.10">
    <property type="entry name" value="Cytochrome P450"/>
    <property type="match status" value="1"/>
</dbReference>
<evidence type="ECO:0000256" key="2">
    <source>
        <dbReference type="ARBA" id="ARBA00005179"/>
    </source>
</evidence>
<gene>
    <name evidence="11" type="ORF">MYCIT1_LOCUS16547</name>
</gene>
<dbReference type="GO" id="GO:0016705">
    <property type="term" value="F:oxidoreductase activity, acting on paired donors, with incorporation or reduction of molecular oxygen"/>
    <property type="evidence" value="ECO:0007669"/>
    <property type="project" value="InterPro"/>
</dbReference>
<evidence type="ECO:0000256" key="3">
    <source>
        <dbReference type="ARBA" id="ARBA00010617"/>
    </source>
</evidence>
<dbReference type="InterPro" id="IPR001128">
    <property type="entry name" value="Cyt_P450"/>
</dbReference>
<evidence type="ECO:0000256" key="7">
    <source>
        <dbReference type="ARBA" id="ARBA00023004"/>
    </source>
</evidence>
<accession>A0AAD2K023</accession>
<comment type="pathway">
    <text evidence="2">Secondary metabolite biosynthesis.</text>
</comment>
<name>A0AAD2K023_9AGAR</name>
<reference evidence="11" key="1">
    <citation type="submission" date="2023-11" db="EMBL/GenBank/DDBJ databases">
        <authorList>
            <person name="De Vega J J."/>
            <person name="De Vega J J."/>
        </authorList>
    </citation>
    <scope>NUCLEOTIDE SEQUENCE</scope>
</reference>
<dbReference type="InterPro" id="IPR036396">
    <property type="entry name" value="Cyt_P450_sf"/>
</dbReference>